<dbReference type="PRINTS" id="PR00420">
    <property type="entry name" value="RNGMNOXGNASE"/>
</dbReference>
<protein>
    <submittedName>
        <fullName evidence="2">Ubiquinone biosynthesis monooxygenase COQ6-like protein</fullName>
    </submittedName>
</protein>
<dbReference type="STRING" id="1965070.A0A3S3P9T9"/>
<dbReference type="GO" id="GO:0004497">
    <property type="term" value="F:monooxygenase activity"/>
    <property type="evidence" value="ECO:0007669"/>
    <property type="project" value="UniProtKB-KW"/>
</dbReference>
<dbReference type="Gene3D" id="3.50.50.60">
    <property type="entry name" value="FAD/NAD(P)-binding domain"/>
    <property type="match status" value="2"/>
</dbReference>
<accession>A0A3S3P9T9</accession>
<evidence type="ECO:0000259" key="1">
    <source>
        <dbReference type="Pfam" id="PF01494"/>
    </source>
</evidence>
<dbReference type="AlphaFoldDB" id="A0A3S3P9T9"/>
<dbReference type="PROSITE" id="PS01304">
    <property type="entry name" value="UBIH"/>
    <property type="match status" value="1"/>
</dbReference>
<evidence type="ECO:0000313" key="2">
    <source>
        <dbReference type="EMBL" id="RWS08291.1"/>
    </source>
</evidence>
<dbReference type="InterPro" id="IPR036188">
    <property type="entry name" value="FAD/NAD-bd_sf"/>
</dbReference>
<reference evidence="2 3" key="1">
    <citation type="journal article" date="2018" name="Gigascience">
        <title>Genomes of trombidid mites reveal novel predicted allergens and laterally-transferred genes associated with secondary metabolism.</title>
        <authorList>
            <person name="Dong X."/>
            <person name="Chaisiri K."/>
            <person name="Xia D."/>
            <person name="Armstrong S.D."/>
            <person name="Fang Y."/>
            <person name="Donnelly M.J."/>
            <person name="Kadowaki T."/>
            <person name="McGarry J.W."/>
            <person name="Darby A.C."/>
            <person name="Makepeace B.L."/>
        </authorList>
    </citation>
    <scope>NUCLEOTIDE SEQUENCE [LARGE SCALE GENOMIC DNA]</scope>
    <source>
        <strain evidence="2">UoL-WK</strain>
    </source>
</reference>
<gene>
    <name evidence="2" type="ORF">B4U79_13741</name>
</gene>
<sequence>MRLTLLKNKCKFNRFLINRRFLSEERAKSSNQQNERFSSTREPFDVVINGGGIVGLSFLAALRKSPFMNDKRVLLLEQASRPSIAANATLLENRERSLGNRVSSLTAASKQFFEAIDVWSQIKPFAKEIKAMHVWAHDFYNGISFYPSSPSVSDMFYSNAVKHESNVCYIVENKHVLNALSKTASSDCIRYESSSTEITENNEYIDIVVNGKDLLSTSLLVACDGFNSFVRQNCDVNYFDLDLQQSAIVGTIEVVNELENDENDVAYQRFIPETNSVFAILPLTRNYASFVLSIPSNTGERLMSLTDEEFVDTLNDALFSRLKVTNSSFIQSAVTNIDKVLNTFLPPSLRRSRAPRSNPPHISSLQPNSHAMFPLRFGTTLPYLVTSPKGGKNNKVVIIGDASHRIHPLAGQGLNLGLGDAQLLADCLLKDINALNKTL</sequence>
<dbReference type="Proteomes" id="UP000285301">
    <property type="component" value="Unassembled WGS sequence"/>
</dbReference>
<keyword evidence="2" id="KW-0503">Monooxygenase</keyword>
<dbReference type="GO" id="GO:0005739">
    <property type="term" value="C:mitochondrion"/>
    <property type="evidence" value="ECO:0007669"/>
    <property type="project" value="TreeGrafter"/>
</dbReference>
<dbReference type="InterPro" id="IPR002938">
    <property type="entry name" value="FAD-bd"/>
</dbReference>
<evidence type="ECO:0000313" key="3">
    <source>
        <dbReference type="Proteomes" id="UP000285301"/>
    </source>
</evidence>
<dbReference type="EMBL" id="NCKU01003045">
    <property type="protein sequence ID" value="RWS08291.1"/>
    <property type="molecule type" value="Genomic_DNA"/>
</dbReference>
<dbReference type="InterPro" id="IPR018168">
    <property type="entry name" value="Ubi_Hdrlase_CS"/>
</dbReference>
<dbReference type="Pfam" id="PF01494">
    <property type="entry name" value="FAD_binding_3"/>
    <property type="match status" value="1"/>
</dbReference>
<dbReference type="InterPro" id="IPR051205">
    <property type="entry name" value="UbiH/COQ6_monooxygenase"/>
</dbReference>
<dbReference type="GO" id="GO:0071949">
    <property type="term" value="F:FAD binding"/>
    <property type="evidence" value="ECO:0007669"/>
    <property type="project" value="InterPro"/>
</dbReference>
<keyword evidence="2" id="KW-0560">Oxidoreductase</keyword>
<organism evidence="2 3">
    <name type="scientific">Dinothrombium tinctorium</name>
    <dbReference type="NCBI Taxonomy" id="1965070"/>
    <lineage>
        <taxon>Eukaryota</taxon>
        <taxon>Metazoa</taxon>
        <taxon>Ecdysozoa</taxon>
        <taxon>Arthropoda</taxon>
        <taxon>Chelicerata</taxon>
        <taxon>Arachnida</taxon>
        <taxon>Acari</taxon>
        <taxon>Acariformes</taxon>
        <taxon>Trombidiformes</taxon>
        <taxon>Prostigmata</taxon>
        <taxon>Anystina</taxon>
        <taxon>Parasitengona</taxon>
        <taxon>Trombidioidea</taxon>
        <taxon>Trombidiidae</taxon>
        <taxon>Dinothrombium</taxon>
    </lineage>
</organism>
<proteinExistence type="predicted"/>
<dbReference type="SUPFAM" id="SSF51905">
    <property type="entry name" value="FAD/NAD(P)-binding domain"/>
    <property type="match status" value="1"/>
</dbReference>
<feature type="domain" description="FAD-binding" evidence="1">
    <location>
        <begin position="393"/>
        <end position="431"/>
    </location>
</feature>
<comment type="caution">
    <text evidence="2">The sequence shown here is derived from an EMBL/GenBank/DDBJ whole genome shotgun (WGS) entry which is preliminary data.</text>
</comment>
<dbReference type="OrthoDB" id="683240at2759"/>
<keyword evidence="2" id="KW-0830">Ubiquinone</keyword>
<keyword evidence="3" id="KW-1185">Reference proteome</keyword>
<name>A0A3S3P9T9_9ACAR</name>
<dbReference type="PANTHER" id="PTHR43876:SF7">
    <property type="entry name" value="UBIQUINONE BIOSYNTHESIS MONOOXYGENASE COQ6, MITOCHONDRIAL"/>
    <property type="match status" value="1"/>
</dbReference>
<dbReference type="PANTHER" id="PTHR43876">
    <property type="entry name" value="UBIQUINONE BIOSYNTHESIS MONOOXYGENASE COQ6, MITOCHONDRIAL"/>
    <property type="match status" value="1"/>
</dbReference>